<dbReference type="AlphaFoldDB" id="X1IH61"/>
<dbReference type="InterPro" id="IPR011079">
    <property type="entry name" value="Ala_racemase_C"/>
</dbReference>
<evidence type="ECO:0000256" key="2">
    <source>
        <dbReference type="ARBA" id="ARBA00022898"/>
    </source>
</evidence>
<dbReference type="GO" id="GO:0008784">
    <property type="term" value="F:alanine racemase activity"/>
    <property type="evidence" value="ECO:0007669"/>
    <property type="project" value="TreeGrafter"/>
</dbReference>
<comment type="caution">
    <text evidence="5">The sequence shown here is derived from an EMBL/GenBank/DDBJ whole genome shotgun (WGS) entry which is preliminary data.</text>
</comment>
<protein>
    <recommendedName>
        <fullName evidence="4">Alanine racemase C-terminal domain-containing protein</fullName>
    </recommendedName>
</protein>
<evidence type="ECO:0000256" key="1">
    <source>
        <dbReference type="ARBA" id="ARBA00001933"/>
    </source>
</evidence>
<dbReference type="PANTHER" id="PTHR30511">
    <property type="entry name" value="ALANINE RACEMASE"/>
    <property type="match status" value="1"/>
</dbReference>
<dbReference type="Pfam" id="PF00842">
    <property type="entry name" value="Ala_racemase_C"/>
    <property type="match status" value="1"/>
</dbReference>
<dbReference type="InterPro" id="IPR009006">
    <property type="entry name" value="Ala_racemase/Decarboxylase_C"/>
</dbReference>
<proteinExistence type="predicted"/>
<dbReference type="InterPro" id="IPR000821">
    <property type="entry name" value="Ala_racemase"/>
</dbReference>
<reference evidence="5" key="1">
    <citation type="journal article" date="2014" name="Front. Microbiol.">
        <title>High frequency of phylogenetically diverse reductive dehalogenase-homologous genes in deep subseafloor sedimentary metagenomes.</title>
        <authorList>
            <person name="Kawai M."/>
            <person name="Futagami T."/>
            <person name="Toyoda A."/>
            <person name="Takaki Y."/>
            <person name="Nishi S."/>
            <person name="Hori S."/>
            <person name="Arai W."/>
            <person name="Tsubouchi T."/>
            <person name="Morono Y."/>
            <person name="Uchiyama I."/>
            <person name="Ito T."/>
            <person name="Fujiyama A."/>
            <person name="Inagaki F."/>
            <person name="Takami H."/>
        </authorList>
    </citation>
    <scope>NUCLEOTIDE SEQUENCE</scope>
    <source>
        <strain evidence="5">Expedition CK06-06</strain>
    </source>
</reference>
<dbReference type="Gene3D" id="2.40.37.10">
    <property type="entry name" value="Lyase, Ornithine Decarboxylase, Chain A, domain 1"/>
    <property type="match status" value="1"/>
</dbReference>
<name>X1IH61_9ZZZZ</name>
<dbReference type="SMART" id="SM01005">
    <property type="entry name" value="Ala_racemase_C"/>
    <property type="match status" value="1"/>
</dbReference>
<evidence type="ECO:0000313" key="5">
    <source>
        <dbReference type="EMBL" id="GAH56908.1"/>
    </source>
</evidence>
<dbReference type="GO" id="GO:0009252">
    <property type="term" value="P:peptidoglycan biosynthetic process"/>
    <property type="evidence" value="ECO:0007669"/>
    <property type="project" value="TreeGrafter"/>
</dbReference>
<dbReference type="SUPFAM" id="SSF50621">
    <property type="entry name" value="Alanine racemase C-terminal domain-like"/>
    <property type="match status" value="1"/>
</dbReference>
<dbReference type="GO" id="GO:0005829">
    <property type="term" value="C:cytosol"/>
    <property type="evidence" value="ECO:0007669"/>
    <property type="project" value="TreeGrafter"/>
</dbReference>
<dbReference type="GO" id="GO:0030170">
    <property type="term" value="F:pyridoxal phosphate binding"/>
    <property type="evidence" value="ECO:0007669"/>
    <property type="project" value="TreeGrafter"/>
</dbReference>
<evidence type="ECO:0000256" key="3">
    <source>
        <dbReference type="ARBA" id="ARBA00023235"/>
    </source>
</evidence>
<dbReference type="GO" id="GO:0030632">
    <property type="term" value="P:D-alanine biosynthetic process"/>
    <property type="evidence" value="ECO:0007669"/>
    <property type="project" value="TreeGrafter"/>
</dbReference>
<gene>
    <name evidence="5" type="ORF">S03H2_32569</name>
</gene>
<keyword evidence="3" id="KW-0413">Isomerase</keyword>
<organism evidence="5">
    <name type="scientific">marine sediment metagenome</name>
    <dbReference type="NCBI Taxonomy" id="412755"/>
    <lineage>
        <taxon>unclassified sequences</taxon>
        <taxon>metagenomes</taxon>
        <taxon>ecological metagenomes</taxon>
    </lineage>
</organism>
<dbReference type="PANTHER" id="PTHR30511:SF0">
    <property type="entry name" value="ALANINE RACEMASE, CATABOLIC-RELATED"/>
    <property type="match status" value="1"/>
</dbReference>
<comment type="cofactor">
    <cofactor evidence="1">
        <name>pyridoxal 5'-phosphate</name>
        <dbReference type="ChEBI" id="CHEBI:597326"/>
    </cofactor>
</comment>
<dbReference type="EMBL" id="BARU01019791">
    <property type="protein sequence ID" value="GAH56908.1"/>
    <property type="molecule type" value="Genomic_DNA"/>
</dbReference>
<feature type="domain" description="Alanine racemase C-terminal" evidence="4">
    <location>
        <begin position="1"/>
        <end position="61"/>
    </location>
</feature>
<evidence type="ECO:0000259" key="4">
    <source>
        <dbReference type="SMART" id="SM01005"/>
    </source>
</evidence>
<keyword evidence="2" id="KW-0663">Pyridoxal phosphate</keyword>
<accession>X1IH61</accession>
<sequence length="80" mass="8830">MDLCMIDVTHIEGVEIGDEVVLWGKQGSGIVSVEEIAQRIGSIVYEVICMVDKERVPKVFIKNGKPFKIKSLLENTLLAG</sequence>